<evidence type="ECO:0000256" key="5">
    <source>
        <dbReference type="ARBA" id="ARBA00023242"/>
    </source>
</evidence>
<keyword evidence="5" id="KW-0539">Nucleus</keyword>
<dbReference type="Pfam" id="PF24666">
    <property type="entry name" value="zf-C2H2_fungi_2"/>
    <property type="match status" value="1"/>
</dbReference>
<accession>Q0CVK9</accession>
<feature type="domain" description="C2H2-type" evidence="6">
    <location>
        <begin position="40"/>
        <end position="61"/>
    </location>
</feature>
<dbReference type="AlphaFoldDB" id="Q0CVK9"/>
<keyword evidence="2" id="KW-0677">Repeat</keyword>
<dbReference type="EMBL" id="CH476596">
    <property type="protein sequence ID" value="EAU37237.1"/>
    <property type="molecule type" value="Genomic_DNA"/>
</dbReference>
<dbReference type="OrthoDB" id="8117402at2759"/>
<evidence type="ECO:0000313" key="8">
    <source>
        <dbReference type="Proteomes" id="UP000007963"/>
    </source>
</evidence>
<reference evidence="8" key="1">
    <citation type="submission" date="2005-09" db="EMBL/GenBank/DDBJ databases">
        <title>Annotation of the Aspergillus terreus NIH2624 genome.</title>
        <authorList>
            <person name="Birren B.W."/>
            <person name="Lander E.S."/>
            <person name="Galagan J.E."/>
            <person name="Nusbaum C."/>
            <person name="Devon K."/>
            <person name="Henn M."/>
            <person name="Ma L.-J."/>
            <person name="Jaffe D.B."/>
            <person name="Butler J."/>
            <person name="Alvarez P."/>
            <person name="Gnerre S."/>
            <person name="Grabherr M."/>
            <person name="Kleber M."/>
            <person name="Mauceli E.W."/>
            <person name="Brockman W."/>
            <person name="Rounsley S."/>
            <person name="Young S.K."/>
            <person name="LaButti K."/>
            <person name="Pushparaj V."/>
            <person name="DeCaprio D."/>
            <person name="Crawford M."/>
            <person name="Koehrsen M."/>
            <person name="Engels R."/>
            <person name="Montgomery P."/>
            <person name="Pearson M."/>
            <person name="Howarth C."/>
            <person name="Larson L."/>
            <person name="Luoma S."/>
            <person name="White J."/>
            <person name="Alvarado L."/>
            <person name="Kodira C.D."/>
            <person name="Zeng Q."/>
            <person name="Oleary S."/>
            <person name="Yandava C."/>
            <person name="Denning D.W."/>
            <person name="Nierman W.C."/>
            <person name="Milne T."/>
            <person name="Madden K."/>
        </authorList>
    </citation>
    <scope>NUCLEOTIDE SEQUENCE [LARGE SCALE GENOMIC DNA]</scope>
    <source>
        <strain evidence="8">NIH 2624 / FGSC A1156</strain>
    </source>
</reference>
<dbReference type="PANTHER" id="PTHR24394:SF29">
    <property type="entry name" value="MYONEURIN"/>
    <property type="match status" value="1"/>
</dbReference>
<dbReference type="SMART" id="SM00355">
    <property type="entry name" value="ZnF_C2H2"/>
    <property type="match status" value="4"/>
</dbReference>
<sequence>MKKHKKDDPEHEYCSRCDEDFDDDEHLLIHKIKSDKHVVCPICGLEFRSEGGRDGHIRQCHRTKQDLECFGCKLKFTTASSLMRHVEQGECPIIKPMRVLQEQSKKLMIKEALNAGETYSMPVIPDPSDAAELDIDGGGVSLNPREAANREAMSNQPSRPGKEAPSTISAMLALKHWPALGDKAADDSAAAVNLLDSIDLPLRDNKGWREKENQIPVNPVALSEISPVSPRTFGLGIPEAGQTIRAFHQSWDPTKWFNSFSGEYMCPCGKGFAQREKFEEHVLQKAPMARQVQCPGCQRTFKSTSALVAHLETGSSRCDMSGGNYFGQLMDELTGGVIQVAGYNADGTVKYEAGELELQETTTVGVDLDKKW</sequence>
<keyword evidence="4" id="KW-0862">Zinc</keyword>
<dbReference type="OMA" id="VKHIVCP"/>
<dbReference type="HOGENOM" id="CLU_031491_2_0_1"/>
<dbReference type="PANTHER" id="PTHR24394">
    <property type="entry name" value="ZINC FINGER PROTEIN"/>
    <property type="match status" value="1"/>
</dbReference>
<evidence type="ECO:0000256" key="2">
    <source>
        <dbReference type="ARBA" id="ARBA00022737"/>
    </source>
</evidence>
<dbReference type="GO" id="GO:0008270">
    <property type="term" value="F:zinc ion binding"/>
    <property type="evidence" value="ECO:0007669"/>
    <property type="project" value="UniProtKB-KW"/>
</dbReference>
<dbReference type="PROSITE" id="PS00028">
    <property type="entry name" value="ZINC_FINGER_C2H2_1"/>
    <property type="match status" value="1"/>
</dbReference>
<evidence type="ECO:0000256" key="4">
    <source>
        <dbReference type="ARBA" id="ARBA00022833"/>
    </source>
</evidence>
<dbReference type="Proteomes" id="UP000007963">
    <property type="component" value="Unassembled WGS sequence"/>
</dbReference>
<proteinExistence type="predicted"/>
<dbReference type="eggNOG" id="ENOG502SAH5">
    <property type="taxonomic scope" value="Eukaryota"/>
</dbReference>
<gene>
    <name evidence="7" type="ORF">ATEG_02275</name>
</gene>
<evidence type="ECO:0000256" key="3">
    <source>
        <dbReference type="ARBA" id="ARBA00022771"/>
    </source>
</evidence>
<dbReference type="Gene3D" id="3.30.160.60">
    <property type="entry name" value="Classic Zinc Finger"/>
    <property type="match status" value="2"/>
</dbReference>
<evidence type="ECO:0000313" key="7">
    <source>
        <dbReference type="EMBL" id="EAU37237.1"/>
    </source>
</evidence>
<evidence type="ECO:0000256" key="1">
    <source>
        <dbReference type="ARBA" id="ARBA00022723"/>
    </source>
</evidence>
<evidence type="ECO:0000259" key="6">
    <source>
        <dbReference type="PROSITE" id="PS00028"/>
    </source>
</evidence>
<keyword evidence="3" id="KW-0863">Zinc-finger</keyword>
<name>Q0CVK9_ASPTN</name>
<dbReference type="GO" id="GO:0000981">
    <property type="term" value="F:DNA-binding transcription factor activity, RNA polymerase II-specific"/>
    <property type="evidence" value="ECO:0007669"/>
    <property type="project" value="TreeGrafter"/>
</dbReference>
<dbReference type="Pfam" id="PF00096">
    <property type="entry name" value="zf-C2H2"/>
    <property type="match status" value="1"/>
</dbReference>
<protein>
    <recommendedName>
        <fullName evidence="6">C2H2-type domain-containing protein</fullName>
    </recommendedName>
</protein>
<keyword evidence="1" id="KW-0479">Metal-binding</keyword>
<dbReference type="VEuPathDB" id="FungiDB:ATEG_02275"/>
<dbReference type="GeneID" id="4316735"/>
<dbReference type="InterPro" id="IPR013087">
    <property type="entry name" value="Znf_C2H2_type"/>
</dbReference>
<organism evidence="7 8">
    <name type="scientific">Aspergillus terreus (strain NIH 2624 / FGSC A1156)</name>
    <dbReference type="NCBI Taxonomy" id="341663"/>
    <lineage>
        <taxon>Eukaryota</taxon>
        <taxon>Fungi</taxon>
        <taxon>Dikarya</taxon>
        <taxon>Ascomycota</taxon>
        <taxon>Pezizomycotina</taxon>
        <taxon>Eurotiomycetes</taxon>
        <taxon>Eurotiomycetidae</taxon>
        <taxon>Eurotiales</taxon>
        <taxon>Aspergillaceae</taxon>
        <taxon>Aspergillus</taxon>
        <taxon>Aspergillus subgen. Circumdati</taxon>
    </lineage>
</organism>
<dbReference type="GO" id="GO:0005634">
    <property type="term" value="C:nucleus"/>
    <property type="evidence" value="ECO:0007669"/>
    <property type="project" value="TreeGrafter"/>
</dbReference>
<dbReference type="RefSeq" id="XP_001211453.1">
    <property type="nucleotide sequence ID" value="XM_001211453.1"/>
</dbReference>